<comment type="subcellular location">
    <subcellularLocation>
        <location evidence="2">Cytoplasm</location>
    </subcellularLocation>
</comment>
<dbReference type="PRINTS" id="PR02008">
    <property type="entry name" value="RCMTFAMILY"/>
</dbReference>
<comment type="function">
    <text evidence="1">Specifically methylates the cytosine at position 967 (m5C967) of 16S rRNA.</text>
</comment>
<dbReference type="GO" id="GO:0008649">
    <property type="term" value="F:rRNA methyltransferase activity"/>
    <property type="evidence" value="ECO:0007669"/>
    <property type="project" value="InterPro"/>
</dbReference>
<gene>
    <name evidence="15" type="ORF">BO225_05125</name>
</gene>
<evidence type="ECO:0000256" key="1">
    <source>
        <dbReference type="ARBA" id="ARBA00002724"/>
    </source>
</evidence>
<dbReference type="NCBIfam" id="TIGR00563">
    <property type="entry name" value="rsmB"/>
    <property type="match status" value="1"/>
</dbReference>
<reference evidence="15 16" key="1">
    <citation type="submission" date="2016-11" db="EMBL/GenBank/DDBJ databases">
        <title>Description of two novel members of the family Erysipelotrichaceae: Ileibacterium lipovorans gen. nov., sp. nov. and Dubosiella newyorkensis, gen. nov., sp. nov.</title>
        <authorList>
            <person name="Cox L.M."/>
            <person name="Sohn J."/>
            <person name="Tyrrell K.L."/>
            <person name="Citron D.M."/>
            <person name="Lawson P.A."/>
            <person name="Patel N.B."/>
            <person name="Iizumi T."/>
            <person name="Perez-Perez G.I."/>
            <person name="Goldstein E.J."/>
            <person name="Blaser M.J."/>
        </authorList>
    </citation>
    <scope>NUCLEOTIDE SEQUENCE [LARGE SCALE GENOMIC DNA]</scope>
    <source>
        <strain evidence="15 16">NYU-BL-A4</strain>
    </source>
</reference>
<dbReference type="STRING" id="1862672.BO225_05125"/>
<evidence type="ECO:0000313" key="16">
    <source>
        <dbReference type="Proteomes" id="UP000186705"/>
    </source>
</evidence>
<keyword evidence="8 13" id="KW-0949">S-adenosyl-L-methionine</keyword>
<sequence>MVRKWILNALYAVIFEHAYSNLYLKQNLHQVKEKDRKLATQIFYGTLQNYRYCEAIWKQHANTKQKVPLKIKILLTMSVYQMLFLKKVPSYAIIDEAVEIAKQTKVHTAGFVNAILRKVEKDPSLPEQDPQHSLALRYSLPDWLIKMWIHQYGEQKTEEIAKASNASLPLSIRRNLIDTSEDEIRSLSVMELLQDPIYLYSGGAIYENPYYSQGKISIQDAGAYEIVRFLDPQKEERILDTCAAPGTKTMAIAERIEGIGEITALDLHAHRVQLIENDIERLHLHNVIAQQQDASDLEGFGLYDRVLCDVPCSGYGTLSRKPDIKLEMKPEDMDSLIPLQYKILEEGAKHVKYDGILVYSTCTLNKKENEKQIERFLKAHNDFEKVDEKTLFPTSIHNGFYMAKLKRKEDVHEKHL</sequence>
<dbReference type="GO" id="GO:0005737">
    <property type="term" value="C:cytoplasm"/>
    <property type="evidence" value="ECO:0007669"/>
    <property type="project" value="UniProtKB-SubCell"/>
</dbReference>
<dbReference type="PROSITE" id="PS51686">
    <property type="entry name" value="SAM_MT_RSMB_NOP"/>
    <property type="match status" value="1"/>
</dbReference>
<comment type="caution">
    <text evidence="15">The sequence shown here is derived from an EMBL/GenBank/DDBJ whole genome shotgun (WGS) entry which is preliminary data.</text>
</comment>
<dbReference type="CDD" id="cd02440">
    <property type="entry name" value="AdoMet_MTases"/>
    <property type="match status" value="1"/>
</dbReference>
<dbReference type="PANTHER" id="PTHR22807:SF53">
    <property type="entry name" value="RIBOSOMAL RNA SMALL SUBUNIT METHYLTRANSFERASE B-RELATED"/>
    <property type="match status" value="1"/>
</dbReference>
<keyword evidence="9 13" id="KW-0694">RNA-binding</keyword>
<dbReference type="AlphaFoldDB" id="A0A1U7NN83"/>
<dbReference type="SUPFAM" id="SSF53335">
    <property type="entry name" value="S-adenosyl-L-methionine-dependent methyltransferases"/>
    <property type="match status" value="1"/>
</dbReference>
<dbReference type="Gene3D" id="3.30.70.1170">
    <property type="entry name" value="Sun protein, domain 3"/>
    <property type="match status" value="1"/>
</dbReference>
<evidence type="ECO:0000256" key="6">
    <source>
        <dbReference type="ARBA" id="ARBA00022603"/>
    </source>
</evidence>
<dbReference type="EMBL" id="MPKA01000060">
    <property type="protein sequence ID" value="OLU46759.1"/>
    <property type="molecule type" value="Genomic_DNA"/>
</dbReference>
<dbReference type="Pfam" id="PF01029">
    <property type="entry name" value="NusB"/>
    <property type="match status" value="1"/>
</dbReference>
<dbReference type="Gene3D" id="3.40.50.150">
    <property type="entry name" value="Vaccinia Virus protein VP39"/>
    <property type="match status" value="1"/>
</dbReference>
<accession>A0A1U7NN83</accession>
<proteinExistence type="inferred from homology"/>
<dbReference type="InterPro" id="IPR004573">
    <property type="entry name" value="rRNA_ssu_MeTfrase_B"/>
</dbReference>
<dbReference type="NCBIfam" id="NF011494">
    <property type="entry name" value="PRK14902.1"/>
    <property type="match status" value="1"/>
</dbReference>
<dbReference type="InterPro" id="IPR035926">
    <property type="entry name" value="NusB-like_sf"/>
</dbReference>
<dbReference type="Pfam" id="PF22458">
    <property type="entry name" value="RsmF-B_ferredox"/>
    <property type="match status" value="1"/>
</dbReference>
<evidence type="ECO:0000313" key="15">
    <source>
        <dbReference type="EMBL" id="OLU46759.1"/>
    </source>
</evidence>
<comment type="similarity">
    <text evidence="13">Belongs to the class I-like SAM-binding methyltransferase superfamily. RsmB/NOP family.</text>
</comment>
<dbReference type="SUPFAM" id="SSF48013">
    <property type="entry name" value="NusB-like"/>
    <property type="match status" value="1"/>
</dbReference>
<evidence type="ECO:0000256" key="2">
    <source>
        <dbReference type="ARBA" id="ARBA00004496"/>
    </source>
</evidence>
<dbReference type="PANTHER" id="PTHR22807">
    <property type="entry name" value="NOP2 YEAST -RELATED NOL1/NOP2/FMU SUN DOMAIN-CONTAINING"/>
    <property type="match status" value="1"/>
</dbReference>
<dbReference type="EC" id="2.1.1.176" evidence="3"/>
<feature type="binding site" evidence="13">
    <location>
        <position position="266"/>
    </location>
    <ligand>
        <name>S-adenosyl-L-methionine</name>
        <dbReference type="ChEBI" id="CHEBI:59789"/>
    </ligand>
</feature>
<comment type="catalytic activity">
    <reaction evidence="12">
        <text>cytidine(967) in 16S rRNA + S-adenosyl-L-methionine = 5-methylcytidine(967) in 16S rRNA + S-adenosyl-L-homocysteine + H(+)</text>
        <dbReference type="Rhea" id="RHEA:42748"/>
        <dbReference type="Rhea" id="RHEA-COMP:10219"/>
        <dbReference type="Rhea" id="RHEA-COMP:10220"/>
        <dbReference type="ChEBI" id="CHEBI:15378"/>
        <dbReference type="ChEBI" id="CHEBI:57856"/>
        <dbReference type="ChEBI" id="CHEBI:59789"/>
        <dbReference type="ChEBI" id="CHEBI:74483"/>
        <dbReference type="ChEBI" id="CHEBI:82748"/>
        <dbReference type="EC" id="2.1.1.176"/>
    </reaction>
</comment>
<dbReference type="GO" id="GO:0006355">
    <property type="term" value="P:regulation of DNA-templated transcription"/>
    <property type="evidence" value="ECO:0007669"/>
    <property type="project" value="InterPro"/>
</dbReference>
<evidence type="ECO:0000256" key="8">
    <source>
        <dbReference type="ARBA" id="ARBA00022691"/>
    </source>
</evidence>
<name>A0A1U7NN83_9FIRM</name>
<keyword evidence="16" id="KW-1185">Reference proteome</keyword>
<evidence type="ECO:0000256" key="10">
    <source>
        <dbReference type="ARBA" id="ARBA00030399"/>
    </source>
</evidence>
<keyword evidence="5" id="KW-0698">rRNA processing</keyword>
<evidence type="ECO:0000256" key="11">
    <source>
        <dbReference type="ARBA" id="ARBA00031088"/>
    </source>
</evidence>
<feature type="binding site" evidence="13">
    <location>
        <position position="293"/>
    </location>
    <ligand>
        <name>S-adenosyl-L-methionine</name>
        <dbReference type="ChEBI" id="CHEBI:59789"/>
    </ligand>
</feature>
<evidence type="ECO:0000256" key="7">
    <source>
        <dbReference type="ARBA" id="ARBA00022679"/>
    </source>
</evidence>
<dbReference type="InterPro" id="IPR023267">
    <property type="entry name" value="RCMT"/>
</dbReference>
<evidence type="ECO:0000256" key="12">
    <source>
        <dbReference type="ARBA" id="ARBA00047283"/>
    </source>
</evidence>
<dbReference type="InterPro" id="IPR006027">
    <property type="entry name" value="NusB_RsmB_TIM44"/>
</dbReference>
<feature type="active site" description="Nucleophile" evidence="13">
    <location>
        <position position="362"/>
    </location>
</feature>
<dbReference type="GO" id="GO:0003723">
    <property type="term" value="F:RNA binding"/>
    <property type="evidence" value="ECO:0007669"/>
    <property type="project" value="UniProtKB-UniRule"/>
</dbReference>
<dbReference type="Proteomes" id="UP000186705">
    <property type="component" value="Unassembled WGS sequence"/>
</dbReference>
<organism evidence="15 16">
    <name type="scientific">Dubosiella newyorkensis</name>
    <dbReference type="NCBI Taxonomy" id="1862672"/>
    <lineage>
        <taxon>Bacteria</taxon>
        <taxon>Bacillati</taxon>
        <taxon>Bacillota</taxon>
        <taxon>Erysipelotrichia</taxon>
        <taxon>Erysipelotrichales</taxon>
        <taxon>Erysipelotrichaceae</taxon>
        <taxon>Dubosiella</taxon>
    </lineage>
</organism>
<dbReference type="InterPro" id="IPR049560">
    <property type="entry name" value="MeTrfase_RsmB-F_NOP2_cat"/>
</dbReference>
<protein>
    <recommendedName>
        <fullName evidence="3">16S rRNA (cytosine(967)-C(5))-methyltransferase</fullName>
        <ecNumber evidence="3">2.1.1.176</ecNumber>
    </recommendedName>
    <alternativeName>
        <fullName evidence="10">16S rRNA m5C967 methyltransferase</fullName>
    </alternativeName>
    <alternativeName>
        <fullName evidence="11">rRNA (cytosine-C(5)-)-methyltransferase RsmB</fullName>
    </alternativeName>
</protein>
<dbReference type="InterPro" id="IPR001678">
    <property type="entry name" value="MeTrfase_RsmB-F_NOP2_dom"/>
</dbReference>
<dbReference type="Gene3D" id="1.10.940.10">
    <property type="entry name" value="NusB-like"/>
    <property type="match status" value="1"/>
</dbReference>
<keyword evidence="7 13" id="KW-0808">Transferase</keyword>
<keyword evidence="6 13" id="KW-0489">Methyltransferase</keyword>
<dbReference type="Pfam" id="PF01189">
    <property type="entry name" value="Methyltr_RsmB-F"/>
    <property type="match status" value="1"/>
</dbReference>
<evidence type="ECO:0000256" key="9">
    <source>
        <dbReference type="ARBA" id="ARBA00022884"/>
    </source>
</evidence>
<evidence type="ECO:0000256" key="5">
    <source>
        <dbReference type="ARBA" id="ARBA00022552"/>
    </source>
</evidence>
<dbReference type="InterPro" id="IPR029063">
    <property type="entry name" value="SAM-dependent_MTases_sf"/>
</dbReference>
<evidence type="ECO:0000256" key="3">
    <source>
        <dbReference type="ARBA" id="ARBA00012140"/>
    </source>
</evidence>
<evidence type="ECO:0000256" key="4">
    <source>
        <dbReference type="ARBA" id="ARBA00022490"/>
    </source>
</evidence>
<evidence type="ECO:0000256" key="13">
    <source>
        <dbReference type="PROSITE-ProRule" id="PRU01023"/>
    </source>
</evidence>
<feature type="domain" description="SAM-dependent MTase RsmB/NOP-type" evidence="14">
    <location>
        <begin position="144"/>
        <end position="416"/>
    </location>
</feature>
<comment type="caution">
    <text evidence="13">Lacks conserved residue(s) required for the propagation of feature annotation.</text>
</comment>
<dbReference type="InterPro" id="IPR054728">
    <property type="entry name" value="RsmB-like_ferredoxin"/>
</dbReference>
<evidence type="ECO:0000259" key="14">
    <source>
        <dbReference type="PROSITE" id="PS51686"/>
    </source>
</evidence>
<feature type="binding site" evidence="13">
    <location>
        <position position="309"/>
    </location>
    <ligand>
        <name>S-adenosyl-L-methionine</name>
        <dbReference type="ChEBI" id="CHEBI:59789"/>
    </ligand>
</feature>
<keyword evidence="4" id="KW-0963">Cytoplasm</keyword>